<protein>
    <submittedName>
        <fullName evidence="2">Uncharacterized protein</fullName>
    </submittedName>
</protein>
<organism evidence="2 3">
    <name type="scientific">Portunus trituberculatus</name>
    <name type="common">Swimming crab</name>
    <name type="synonym">Neptunus trituberculatus</name>
    <dbReference type="NCBI Taxonomy" id="210409"/>
    <lineage>
        <taxon>Eukaryota</taxon>
        <taxon>Metazoa</taxon>
        <taxon>Ecdysozoa</taxon>
        <taxon>Arthropoda</taxon>
        <taxon>Crustacea</taxon>
        <taxon>Multicrustacea</taxon>
        <taxon>Malacostraca</taxon>
        <taxon>Eumalacostraca</taxon>
        <taxon>Eucarida</taxon>
        <taxon>Decapoda</taxon>
        <taxon>Pleocyemata</taxon>
        <taxon>Brachyura</taxon>
        <taxon>Eubrachyura</taxon>
        <taxon>Portunoidea</taxon>
        <taxon>Portunidae</taxon>
        <taxon>Portuninae</taxon>
        <taxon>Portunus</taxon>
    </lineage>
</organism>
<comment type="caution">
    <text evidence="2">The sequence shown here is derived from an EMBL/GenBank/DDBJ whole genome shotgun (WGS) entry which is preliminary data.</text>
</comment>
<feature type="compositionally biased region" description="Polar residues" evidence="1">
    <location>
        <begin position="22"/>
        <end position="36"/>
    </location>
</feature>
<name>A0A5B7D4C4_PORTR</name>
<sequence length="64" mass="6977">MTGGNPGMLEDRLLRLPSCVKTSDLTSPHSKPNYTHLSPPALYQPATPCHLSSRTESTKPKTQT</sequence>
<keyword evidence="3" id="KW-1185">Reference proteome</keyword>
<accession>A0A5B7D4C4</accession>
<proteinExistence type="predicted"/>
<gene>
    <name evidence="2" type="ORF">E2C01_008288</name>
</gene>
<dbReference type="EMBL" id="VSRR010000431">
    <property type="protein sequence ID" value="MPC15496.1"/>
    <property type="molecule type" value="Genomic_DNA"/>
</dbReference>
<reference evidence="2 3" key="1">
    <citation type="submission" date="2019-05" db="EMBL/GenBank/DDBJ databases">
        <title>Another draft genome of Portunus trituberculatus and its Hox gene families provides insights of decapod evolution.</title>
        <authorList>
            <person name="Jeong J.-H."/>
            <person name="Song I."/>
            <person name="Kim S."/>
            <person name="Choi T."/>
            <person name="Kim D."/>
            <person name="Ryu S."/>
            <person name="Kim W."/>
        </authorList>
    </citation>
    <scope>NUCLEOTIDE SEQUENCE [LARGE SCALE GENOMIC DNA]</scope>
    <source>
        <tissue evidence="2">Muscle</tissue>
    </source>
</reference>
<evidence type="ECO:0000313" key="2">
    <source>
        <dbReference type="EMBL" id="MPC15496.1"/>
    </source>
</evidence>
<evidence type="ECO:0000256" key="1">
    <source>
        <dbReference type="SAM" id="MobiDB-lite"/>
    </source>
</evidence>
<evidence type="ECO:0000313" key="3">
    <source>
        <dbReference type="Proteomes" id="UP000324222"/>
    </source>
</evidence>
<dbReference type="Proteomes" id="UP000324222">
    <property type="component" value="Unassembled WGS sequence"/>
</dbReference>
<feature type="compositionally biased region" description="Polar residues" evidence="1">
    <location>
        <begin position="50"/>
        <end position="64"/>
    </location>
</feature>
<feature type="region of interest" description="Disordered" evidence="1">
    <location>
        <begin position="22"/>
        <end position="64"/>
    </location>
</feature>
<dbReference type="AlphaFoldDB" id="A0A5B7D4C4"/>